<feature type="transmembrane region" description="Helical" evidence="1">
    <location>
        <begin position="7"/>
        <end position="30"/>
    </location>
</feature>
<keyword evidence="1" id="KW-0812">Transmembrane</keyword>
<dbReference type="AlphaFoldDB" id="A0A2P8HB40"/>
<gene>
    <name evidence="3" type="ORF">CLV51_108135</name>
</gene>
<dbReference type="InterPro" id="IPR052894">
    <property type="entry name" value="AsmA-related"/>
</dbReference>
<reference evidence="3 4" key="1">
    <citation type="submission" date="2018-03" db="EMBL/GenBank/DDBJ databases">
        <title>Genomic Encyclopedia of Archaeal and Bacterial Type Strains, Phase II (KMG-II): from individual species to whole genera.</title>
        <authorList>
            <person name="Goeker M."/>
        </authorList>
    </citation>
    <scope>NUCLEOTIDE SEQUENCE [LARGE SCALE GENOMIC DNA]</scope>
    <source>
        <strain evidence="3 4">DSM 24859</strain>
    </source>
</reference>
<dbReference type="PANTHER" id="PTHR30441">
    <property type="entry name" value="DUF748 DOMAIN-CONTAINING PROTEIN"/>
    <property type="match status" value="1"/>
</dbReference>
<evidence type="ECO:0000313" key="4">
    <source>
        <dbReference type="Proteomes" id="UP000240971"/>
    </source>
</evidence>
<dbReference type="Proteomes" id="UP000240971">
    <property type="component" value="Unassembled WGS sequence"/>
</dbReference>
<proteinExistence type="predicted"/>
<dbReference type="PANTHER" id="PTHR30441:SF4">
    <property type="entry name" value="PROTEIN ASMA"/>
    <property type="match status" value="1"/>
</dbReference>
<evidence type="ECO:0000259" key="2">
    <source>
        <dbReference type="Pfam" id="PF05170"/>
    </source>
</evidence>
<protein>
    <submittedName>
        <fullName evidence="3">AsmA-like protein</fullName>
    </submittedName>
</protein>
<organism evidence="3 4">
    <name type="scientific">Chitinophaga niastensis</name>
    <dbReference type="NCBI Taxonomy" id="536980"/>
    <lineage>
        <taxon>Bacteria</taxon>
        <taxon>Pseudomonadati</taxon>
        <taxon>Bacteroidota</taxon>
        <taxon>Chitinophagia</taxon>
        <taxon>Chitinophagales</taxon>
        <taxon>Chitinophagaceae</taxon>
        <taxon>Chitinophaga</taxon>
    </lineage>
</organism>
<feature type="domain" description="AsmA" evidence="2">
    <location>
        <begin position="1"/>
        <end position="701"/>
    </location>
</feature>
<comment type="caution">
    <text evidence="3">The sequence shown here is derived from an EMBL/GenBank/DDBJ whole genome shotgun (WGS) entry which is preliminary data.</text>
</comment>
<dbReference type="GO" id="GO:0090313">
    <property type="term" value="P:regulation of protein targeting to membrane"/>
    <property type="evidence" value="ECO:0007669"/>
    <property type="project" value="TreeGrafter"/>
</dbReference>
<sequence>MRKWLRITLITGGIFVGLIVLLFLGMTWYIHANKAAFLKQITSQMNGRLNGNITIADMEPSLLKSFPNVSIGLKKVVLQDSLWQQHHHALLDVDYIFVRVNTLSLLRKHIDITDISLQNGTIYLYTDTTGYSNTYVLQAKSSGEKNGNTKDANIKRLMLENISFVIDNKQKLKLFHLDVKRLDGRLNNNDSSMQFIMLSDILAKDFAFNTNKGSYLKDKELQLNLSLYFNKRTKILQIPQQEIRIDHHPILIGGQFTFGEKPPAFRLKINANQVLLQDAASWLSPNINTKLSNIALRKPLDAEADLEGHMKYRDTPRVLITWKTTNNVLVSTMGEWTNCHFTGRFNNEVIAGQGHNDENSAVNIFQLGATLGGIPLKADAIRVVNLKQPLLHGHFRSQFALTNLNNASQTGPILFKDGNANADLYYTGPVLKDDNTASSLQGNVQVQKGAFTYIPRNLSFHNANATLRFTGQDLVLDDIHIQTDKSSLQMDGIVKNLLNFYFTTPDKIELNWTIRSPLVDLNEFKSFLTSRQKAKLSPSQQKAKMTRVSRQLDVVLENSNVKMQVQLDKVIYQHFIAQGVKAALALTKTDILLNQITLQHAGGSMQLAGSVHQQGNNNTFQLNTTINNVQINQLFYAFDNFGLSSLKSENLRGNVSAKASIKGNILDNGTLAKNALFGTVSFNIKKGELLNFGPLADIGNIAFRRRRLDSITFENLSNTLQVEGNKIIIPQMRIASSAINIDVNGVYGINTSTNINLDVPLRNPAKDSAITDKEERRKRSNKGIVLHLRAVSEKDGKVKIKLGKGKSEE</sequence>
<dbReference type="GO" id="GO:0005886">
    <property type="term" value="C:plasma membrane"/>
    <property type="evidence" value="ECO:0007669"/>
    <property type="project" value="TreeGrafter"/>
</dbReference>
<dbReference type="OrthoDB" id="1489065at2"/>
<dbReference type="InterPro" id="IPR007844">
    <property type="entry name" value="AsmA"/>
</dbReference>
<accession>A0A2P8HB40</accession>
<keyword evidence="1" id="KW-1133">Transmembrane helix</keyword>
<dbReference type="Pfam" id="PF05170">
    <property type="entry name" value="AsmA"/>
    <property type="match status" value="1"/>
</dbReference>
<name>A0A2P8HB40_CHINA</name>
<dbReference type="RefSeq" id="WP_106531047.1">
    <property type="nucleotide sequence ID" value="NZ_PYAW01000008.1"/>
</dbReference>
<keyword evidence="1" id="KW-0472">Membrane</keyword>
<evidence type="ECO:0000313" key="3">
    <source>
        <dbReference type="EMBL" id="PSL43445.1"/>
    </source>
</evidence>
<evidence type="ECO:0000256" key="1">
    <source>
        <dbReference type="SAM" id="Phobius"/>
    </source>
</evidence>
<keyword evidence="4" id="KW-1185">Reference proteome</keyword>
<dbReference type="EMBL" id="PYAW01000008">
    <property type="protein sequence ID" value="PSL43445.1"/>
    <property type="molecule type" value="Genomic_DNA"/>
</dbReference>